<dbReference type="EMBL" id="UOGG01000066">
    <property type="protein sequence ID" value="VAX28752.1"/>
    <property type="molecule type" value="Genomic_DNA"/>
</dbReference>
<reference evidence="1" key="1">
    <citation type="submission" date="2018-06" db="EMBL/GenBank/DDBJ databases">
        <authorList>
            <person name="Zhirakovskaya E."/>
        </authorList>
    </citation>
    <scope>NUCLEOTIDE SEQUENCE</scope>
</reference>
<organism evidence="1">
    <name type="scientific">hydrothermal vent metagenome</name>
    <dbReference type="NCBI Taxonomy" id="652676"/>
    <lineage>
        <taxon>unclassified sequences</taxon>
        <taxon>metagenomes</taxon>
        <taxon>ecological metagenomes</taxon>
    </lineage>
</organism>
<protein>
    <submittedName>
        <fullName evidence="1">Uncharacterized protein</fullName>
    </submittedName>
</protein>
<name>A0A3B1CKF8_9ZZZZ</name>
<gene>
    <name evidence="1" type="ORF">MNBD_NITROSPINAE05-691</name>
</gene>
<sequence>MRHLMMMGLALCLSTIFTVSQVWAEDGTMMYPECDKISDANRKNICRATSNPNHGQKDVNRFTNKDHSWYYCSLVKGRDLQNLCLAWVDSKKAKCDLIGNQDIAKECLSKFK</sequence>
<dbReference type="AlphaFoldDB" id="A0A3B1CKF8"/>
<evidence type="ECO:0000313" key="1">
    <source>
        <dbReference type="EMBL" id="VAX28752.1"/>
    </source>
</evidence>
<accession>A0A3B1CKF8</accession>
<proteinExistence type="predicted"/>